<feature type="transmembrane region" description="Helical" evidence="3">
    <location>
        <begin position="259"/>
        <end position="280"/>
    </location>
</feature>
<evidence type="ECO:0000259" key="4">
    <source>
        <dbReference type="PROSITE" id="PS50835"/>
    </source>
</evidence>
<dbReference type="SMART" id="SM00407">
    <property type="entry name" value="IGc1"/>
    <property type="match status" value="1"/>
</dbReference>
<dbReference type="PANTHER" id="PTHR23411">
    <property type="entry name" value="TAPASIN"/>
    <property type="match status" value="1"/>
</dbReference>
<evidence type="ECO:0000313" key="6">
    <source>
        <dbReference type="Proteomes" id="UP000261520"/>
    </source>
</evidence>
<dbReference type="Gene3D" id="2.60.40.10">
    <property type="entry name" value="Immunoglobulins"/>
    <property type="match status" value="2"/>
</dbReference>
<dbReference type="FunFam" id="2.60.40.10:FF:000283">
    <property type="entry name" value="Immunoglobulin kappa constant"/>
    <property type="match status" value="1"/>
</dbReference>
<evidence type="ECO:0000256" key="3">
    <source>
        <dbReference type="SAM" id="Phobius"/>
    </source>
</evidence>
<keyword evidence="3" id="KW-0472">Membrane</keyword>
<dbReference type="PROSITE" id="PS50835">
    <property type="entry name" value="IG_LIKE"/>
    <property type="match status" value="1"/>
</dbReference>
<accession>A0A3B4AEY8</accession>
<dbReference type="SUPFAM" id="SSF48726">
    <property type="entry name" value="Immunoglobulin"/>
    <property type="match status" value="2"/>
</dbReference>
<dbReference type="AlphaFoldDB" id="A0A3B4AEY8"/>
<keyword evidence="2" id="KW-0393">Immunoglobulin domain</keyword>
<dbReference type="InterPro" id="IPR050380">
    <property type="entry name" value="Immune_Resp_Modulators"/>
</dbReference>
<protein>
    <recommendedName>
        <fullName evidence="4">Ig-like domain-containing protein</fullName>
    </recommendedName>
</protein>
<keyword evidence="3" id="KW-1133">Transmembrane helix</keyword>
<dbReference type="InterPro" id="IPR003597">
    <property type="entry name" value="Ig_C1-set"/>
</dbReference>
<keyword evidence="6" id="KW-1185">Reference proteome</keyword>
<dbReference type="Pfam" id="PF07686">
    <property type="entry name" value="V-set"/>
    <property type="match status" value="1"/>
</dbReference>
<dbReference type="STRING" id="409849.ENSPMGP00000015647"/>
<name>A0A3B4AEY8_9GOBI</name>
<dbReference type="InterPro" id="IPR013106">
    <property type="entry name" value="Ig_V-set"/>
</dbReference>
<sequence length="286" mass="32039">VHRYIMKILRRNPVSLNKQKVLQTPLDIFFEPGSEQKLTLSHEISSYDTILWYQKLNGDTSLKLIGRMYYKVSTVEDAFEGRFTVSGDGEKAAQLHLLQLTPSDSGVYFGAAFFGGGTKLTVLEKGIDITAPKVVVVPPSDNEQPRSSGETKAKTLVCVASDFYPDHVTVSWQVNGQPRNHGVSTDSAPQRKGTSYTISSRLRVDATEWTSPENCFTCIVMFYDGKDYINQHDTVCGIEGKSKDFKMVKYLRITHNAKLSYVVFIVKSVVYGLFVAFLAWRIKVGI</sequence>
<dbReference type="Proteomes" id="UP000261520">
    <property type="component" value="Unplaced"/>
</dbReference>
<dbReference type="InterPro" id="IPR007110">
    <property type="entry name" value="Ig-like_dom"/>
</dbReference>
<evidence type="ECO:0000313" key="5">
    <source>
        <dbReference type="Ensembl" id="ENSPMGP00000015647.1"/>
    </source>
</evidence>
<evidence type="ECO:0000256" key="1">
    <source>
        <dbReference type="ARBA" id="ARBA00023157"/>
    </source>
</evidence>
<feature type="domain" description="Ig-like" evidence="4">
    <location>
        <begin position="132"/>
        <end position="236"/>
    </location>
</feature>
<dbReference type="Ensembl" id="ENSPMGT00000016694.1">
    <property type="protein sequence ID" value="ENSPMGP00000015647.1"/>
    <property type="gene ID" value="ENSPMGG00000012827.1"/>
</dbReference>
<keyword evidence="1" id="KW-1015">Disulfide bond</keyword>
<evidence type="ECO:0000256" key="2">
    <source>
        <dbReference type="ARBA" id="ARBA00023319"/>
    </source>
</evidence>
<dbReference type="Pfam" id="PF07654">
    <property type="entry name" value="C1-set"/>
    <property type="match status" value="1"/>
</dbReference>
<keyword evidence="3" id="KW-0812">Transmembrane</keyword>
<reference evidence="5" key="2">
    <citation type="submission" date="2025-09" db="UniProtKB">
        <authorList>
            <consortium name="Ensembl"/>
        </authorList>
    </citation>
    <scope>IDENTIFICATION</scope>
</reference>
<proteinExistence type="predicted"/>
<dbReference type="InterPro" id="IPR036179">
    <property type="entry name" value="Ig-like_dom_sf"/>
</dbReference>
<reference evidence="5" key="1">
    <citation type="submission" date="2025-08" db="UniProtKB">
        <authorList>
            <consortium name="Ensembl"/>
        </authorList>
    </citation>
    <scope>IDENTIFICATION</scope>
</reference>
<dbReference type="CDD" id="cd00099">
    <property type="entry name" value="IgV"/>
    <property type="match status" value="1"/>
</dbReference>
<dbReference type="InterPro" id="IPR013783">
    <property type="entry name" value="Ig-like_fold"/>
</dbReference>
<organism evidence="5 6">
    <name type="scientific">Periophthalmus magnuspinnatus</name>
    <dbReference type="NCBI Taxonomy" id="409849"/>
    <lineage>
        <taxon>Eukaryota</taxon>
        <taxon>Metazoa</taxon>
        <taxon>Chordata</taxon>
        <taxon>Craniata</taxon>
        <taxon>Vertebrata</taxon>
        <taxon>Euteleostomi</taxon>
        <taxon>Actinopterygii</taxon>
        <taxon>Neopterygii</taxon>
        <taxon>Teleostei</taxon>
        <taxon>Neoteleostei</taxon>
        <taxon>Acanthomorphata</taxon>
        <taxon>Gobiaria</taxon>
        <taxon>Gobiiformes</taxon>
        <taxon>Gobioidei</taxon>
        <taxon>Gobiidae</taxon>
        <taxon>Oxudercinae</taxon>
        <taxon>Periophthalmus</taxon>
    </lineage>
</organism>